<gene>
    <name evidence="7" type="ORF">EI684_10990</name>
</gene>
<feature type="chain" id="PRO_5019077480" evidence="5">
    <location>
        <begin position="22"/>
        <end position="374"/>
    </location>
</feature>
<dbReference type="EMBL" id="RSAS01000428">
    <property type="protein sequence ID" value="RRR71815.1"/>
    <property type="molecule type" value="Genomic_DNA"/>
</dbReference>
<dbReference type="InterPro" id="IPR051010">
    <property type="entry name" value="BCAA_transport"/>
</dbReference>
<evidence type="ECO:0000256" key="3">
    <source>
        <dbReference type="ARBA" id="ARBA00022729"/>
    </source>
</evidence>
<dbReference type="Gene3D" id="3.40.50.2300">
    <property type="match status" value="2"/>
</dbReference>
<keyword evidence="3 5" id="KW-0732">Signal</keyword>
<evidence type="ECO:0000313" key="8">
    <source>
        <dbReference type="Proteomes" id="UP000280307"/>
    </source>
</evidence>
<accession>A0A426TZP6</accession>
<dbReference type="PROSITE" id="PS51257">
    <property type="entry name" value="PROKAR_LIPOPROTEIN"/>
    <property type="match status" value="1"/>
</dbReference>
<dbReference type="InterPro" id="IPR028081">
    <property type="entry name" value="Leu-bd"/>
</dbReference>
<keyword evidence="4" id="KW-0029">Amino-acid transport</keyword>
<dbReference type="PANTHER" id="PTHR30483:SF6">
    <property type="entry name" value="PERIPLASMIC BINDING PROTEIN OF ABC TRANSPORTER FOR NATURAL AMINO ACIDS"/>
    <property type="match status" value="1"/>
</dbReference>
<dbReference type="InterPro" id="IPR028082">
    <property type="entry name" value="Peripla_BP_I"/>
</dbReference>
<name>A0A426TZP6_9CHLR</name>
<evidence type="ECO:0000256" key="2">
    <source>
        <dbReference type="ARBA" id="ARBA00022448"/>
    </source>
</evidence>
<feature type="signal peptide" evidence="5">
    <location>
        <begin position="1"/>
        <end position="21"/>
    </location>
</feature>
<proteinExistence type="inferred from homology"/>
<comment type="caution">
    <text evidence="7">The sequence shown here is derived from an EMBL/GenBank/DDBJ whole genome shotgun (WGS) entry which is preliminary data.</text>
</comment>
<comment type="similarity">
    <text evidence="1">Belongs to the leucine-binding protein family.</text>
</comment>
<evidence type="ECO:0000256" key="4">
    <source>
        <dbReference type="ARBA" id="ARBA00022970"/>
    </source>
</evidence>
<evidence type="ECO:0000256" key="1">
    <source>
        <dbReference type="ARBA" id="ARBA00010062"/>
    </source>
</evidence>
<dbReference type="InterPro" id="IPR000709">
    <property type="entry name" value="Leu_Ile_Val-bd"/>
</dbReference>
<evidence type="ECO:0000259" key="6">
    <source>
        <dbReference type="Pfam" id="PF13458"/>
    </source>
</evidence>
<feature type="domain" description="Leucine-binding protein" evidence="6">
    <location>
        <begin position="23"/>
        <end position="360"/>
    </location>
</feature>
<dbReference type="CDD" id="cd19983">
    <property type="entry name" value="PBP1_ABC_HAAT-like"/>
    <property type="match status" value="1"/>
</dbReference>
<dbReference type="GO" id="GO:0006865">
    <property type="term" value="P:amino acid transport"/>
    <property type="evidence" value="ECO:0007669"/>
    <property type="project" value="UniProtKB-KW"/>
</dbReference>
<dbReference type="AlphaFoldDB" id="A0A426TZP6"/>
<dbReference type="SUPFAM" id="SSF53822">
    <property type="entry name" value="Periplasmic binding protein-like I"/>
    <property type="match status" value="1"/>
</dbReference>
<protein>
    <submittedName>
        <fullName evidence="7">Amino acid ABC transporter substrate-binding protein</fullName>
    </submittedName>
</protein>
<sequence length="374" mass="40590">MLRKLHLIVLILVLTTGCSNAQPIRVGYAGQLTGPHSDLGVDGRDGALLAVDEINAAGGINGRPLELLVRDDRGDPEVARQVSGELLDQDVVAIIGHSTSTQTEAVFEAINAAGVVLVSPTASSDQFTGQDDFFFRVTPANSFQARMMARHVYTSGITRVSVIYDRSNFAFSESFWRNFEQEFTRLGGRVSAAISFTSGIDNIRVLIQTLVGTTPSAVLLITSAVDTALLAQALRQLDNHIPLFTSGWAQTSELLVKGGAAVEGIEMISVYHQDYTDSTFAAFEERFNARYRRSISFAAVFNYEAVLVLVEGLKQTEGERGGLRAALRSNMRLAGLQGELRLDAYGDVQRNVYVSVVRDGQFVVIETIPAEGLP</sequence>
<keyword evidence="2" id="KW-0813">Transport</keyword>
<dbReference type="PRINTS" id="PR00337">
    <property type="entry name" value="LEUILEVALBP"/>
</dbReference>
<evidence type="ECO:0000313" key="7">
    <source>
        <dbReference type="EMBL" id="RRR71815.1"/>
    </source>
</evidence>
<evidence type="ECO:0000256" key="5">
    <source>
        <dbReference type="SAM" id="SignalP"/>
    </source>
</evidence>
<organism evidence="7 8">
    <name type="scientific">Candidatus Viridilinea halotolerans</name>
    <dbReference type="NCBI Taxonomy" id="2491704"/>
    <lineage>
        <taxon>Bacteria</taxon>
        <taxon>Bacillati</taxon>
        <taxon>Chloroflexota</taxon>
        <taxon>Chloroflexia</taxon>
        <taxon>Chloroflexales</taxon>
        <taxon>Chloroflexineae</taxon>
        <taxon>Oscillochloridaceae</taxon>
        <taxon>Candidatus Viridilinea</taxon>
    </lineage>
</organism>
<dbReference type="Proteomes" id="UP000280307">
    <property type="component" value="Unassembled WGS sequence"/>
</dbReference>
<reference evidence="7 8" key="1">
    <citation type="submission" date="2018-12" db="EMBL/GenBank/DDBJ databases">
        <title>Genome Sequence of Candidatus Viridilinea halotolerans isolated from saline sulfide-rich spring.</title>
        <authorList>
            <person name="Grouzdev D.S."/>
            <person name="Burganskaya E.I."/>
            <person name="Krutkina M.S."/>
            <person name="Sukhacheva M.V."/>
            <person name="Gorlenko V.M."/>
        </authorList>
    </citation>
    <scope>NUCLEOTIDE SEQUENCE [LARGE SCALE GENOMIC DNA]</scope>
    <source>
        <strain evidence="7">Chok-6</strain>
    </source>
</reference>
<dbReference type="Pfam" id="PF13458">
    <property type="entry name" value="Peripla_BP_6"/>
    <property type="match status" value="1"/>
</dbReference>
<dbReference type="PANTHER" id="PTHR30483">
    <property type="entry name" value="LEUCINE-SPECIFIC-BINDING PROTEIN"/>
    <property type="match status" value="1"/>
</dbReference>